<gene>
    <name evidence="2" type="ORF">GTCCBUS3UF5_36980</name>
    <name evidence="1" type="ORF">GTCCBUS3UF5_8930</name>
</gene>
<protein>
    <submittedName>
        <fullName evidence="2">Uncharacterized protein</fullName>
    </submittedName>
</protein>
<organism evidence="2 3">
    <name type="scientific">Geobacillus thermoleovorans CCB_US3_UF5</name>
    <dbReference type="NCBI Taxonomy" id="1111068"/>
    <lineage>
        <taxon>Bacteria</taxon>
        <taxon>Bacillati</taxon>
        <taxon>Bacillota</taxon>
        <taxon>Bacilli</taxon>
        <taxon>Bacillales</taxon>
        <taxon>Anoxybacillaceae</taxon>
        <taxon>Geobacillus</taxon>
        <taxon>Geobacillus thermoleovorans group</taxon>
    </lineage>
</organism>
<evidence type="ECO:0000313" key="3">
    <source>
        <dbReference type="Proteomes" id="UP000005636"/>
    </source>
</evidence>
<dbReference type="Proteomes" id="UP000005636">
    <property type="component" value="Chromosome"/>
</dbReference>
<evidence type="ECO:0000313" key="1">
    <source>
        <dbReference type="EMBL" id="AEV18216.1"/>
    </source>
</evidence>
<name>A0ABM5MN69_GEOTH</name>
<dbReference type="EMBL" id="CP003125">
    <property type="protein sequence ID" value="AEV18216.1"/>
    <property type="molecule type" value="Genomic_DNA"/>
</dbReference>
<accession>A0ABM5MN69</accession>
<proteinExistence type="predicted"/>
<sequence length="39" mass="4617">MFLPNASRQEEEKECHCRKNKVFFGKQQEYALDDGILVD</sequence>
<reference evidence="2 3" key="1">
    <citation type="submission" date="2011-11" db="EMBL/GenBank/DDBJ databases">
        <title>Complete genome sequence of thermophilic Geobacillus thermoleovorans CCB_US3_UF5.</title>
        <authorList>
            <person name="Muhd Sakaff M.K.L."/>
            <person name="Abdul Rahman A.Y."/>
            <person name="Saito J.A."/>
            <person name="Hou S."/>
            <person name="Alam M."/>
        </authorList>
    </citation>
    <scope>NUCLEOTIDE SEQUENCE [LARGE SCALE GENOMIC DNA]</scope>
    <source>
        <strain evidence="2 3">CCB_US3_UF5</strain>
    </source>
</reference>
<keyword evidence="3" id="KW-1185">Reference proteome</keyword>
<dbReference type="EMBL" id="CP003125">
    <property type="protein sequence ID" value="AEV20998.1"/>
    <property type="molecule type" value="Genomic_DNA"/>
</dbReference>
<evidence type="ECO:0000313" key="2">
    <source>
        <dbReference type="EMBL" id="AEV20998.1"/>
    </source>
</evidence>